<gene>
    <name evidence="15" type="primary">odhB</name>
    <name evidence="15" type="ORF">RM532_11875</name>
</gene>
<proteinExistence type="inferred from homology"/>
<dbReference type="SUPFAM" id="SSF52777">
    <property type="entry name" value="CoA-dependent acyltransferases"/>
    <property type="match status" value="1"/>
</dbReference>
<feature type="region of interest" description="Disordered" evidence="12">
    <location>
        <begin position="81"/>
        <end position="126"/>
    </location>
</feature>
<dbReference type="InterPro" id="IPR036625">
    <property type="entry name" value="E3-bd_dom_sf"/>
</dbReference>
<evidence type="ECO:0000256" key="2">
    <source>
        <dbReference type="ARBA" id="ARBA00005145"/>
    </source>
</evidence>
<dbReference type="Pfam" id="PF00364">
    <property type="entry name" value="Biotin_lipoyl"/>
    <property type="match status" value="1"/>
</dbReference>
<evidence type="ECO:0000259" key="13">
    <source>
        <dbReference type="PROSITE" id="PS50968"/>
    </source>
</evidence>
<dbReference type="InterPro" id="IPR006255">
    <property type="entry name" value="SucB"/>
</dbReference>
<dbReference type="InterPro" id="IPR004167">
    <property type="entry name" value="PSBD"/>
</dbReference>
<dbReference type="PROSITE" id="PS50968">
    <property type="entry name" value="BIOTINYL_LIPOYL"/>
    <property type="match status" value="1"/>
</dbReference>
<evidence type="ECO:0000256" key="3">
    <source>
        <dbReference type="ARBA" id="ARBA00007317"/>
    </source>
</evidence>
<dbReference type="CDD" id="cd06849">
    <property type="entry name" value="lipoyl_domain"/>
    <property type="match status" value="1"/>
</dbReference>
<dbReference type="Gene3D" id="3.30.559.10">
    <property type="entry name" value="Chloramphenicol acetyltransferase-like domain"/>
    <property type="match status" value="1"/>
</dbReference>
<dbReference type="InterPro" id="IPR011053">
    <property type="entry name" value="Single_hybrid_motif"/>
</dbReference>
<feature type="domain" description="Lipoyl-binding" evidence="13">
    <location>
        <begin position="2"/>
        <end position="77"/>
    </location>
</feature>
<dbReference type="GO" id="GO:0004149">
    <property type="term" value="F:dihydrolipoyllysine-residue succinyltransferase activity"/>
    <property type="evidence" value="ECO:0007669"/>
    <property type="project" value="UniProtKB-EC"/>
</dbReference>
<dbReference type="SUPFAM" id="SSF51230">
    <property type="entry name" value="Single hybrid motif"/>
    <property type="match status" value="1"/>
</dbReference>
<protein>
    <recommendedName>
        <fullName evidence="5 11">Dihydrolipoyllysine-residue succinyltransferase component of 2-oxoglutarate dehydrogenase complex</fullName>
        <ecNumber evidence="4 11">2.3.1.61</ecNumber>
    </recommendedName>
    <alternativeName>
        <fullName evidence="11">2-oxoglutarate dehydrogenase complex component E2</fullName>
    </alternativeName>
</protein>
<evidence type="ECO:0000259" key="14">
    <source>
        <dbReference type="PROSITE" id="PS51826"/>
    </source>
</evidence>
<dbReference type="EMBL" id="JAVRIB010000012">
    <property type="protein sequence ID" value="MDT0635649.1"/>
    <property type="molecule type" value="Genomic_DNA"/>
</dbReference>
<feature type="region of interest" description="Disordered" evidence="12">
    <location>
        <begin position="153"/>
        <end position="198"/>
    </location>
</feature>
<evidence type="ECO:0000256" key="7">
    <source>
        <dbReference type="ARBA" id="ARBA00022679"/>
    </source>
</evidence>
<name>A0ABU3C267_9GAMM</name>
<dbReference type="Proteomes" id="UP001251857">
    <property type="component" value="Unassembled WGS sequence"/>
</dbReference>
<comment type="catalytic activity">
    <reaction evidence="10 11">
        <text>N(6)-[(R)-dihydrolipoyl]-L-lysyl-[protein] + succinyl-CoA = N(6)-[(R)-S(8)-succinyldihydrolipoyl]-L-lysyl-[protein] + CoA</text>
        <dbReference type="Rhea" id="RHEA:15213"/>
        <dbReference type="Rhea" id="RHEA-COMP:10475"/>
        <dbReference type="Rhea" id="RHEA-COMP:20092"/>
        <dbReference type="ChEBI" id="CHEBI:57287"/>
        <dbReference type="ChEBI" id="CHEBI:57292"/>
        <dbReference type="ChEBI" id="CHEBI:83100"/>
        <dbReference type="ChEBI" id="CHEBI:83120"/>
        <dbReference type="EC" id="2.3.1.61"/>
    </reaction>
</comment>
<sequence>MSMEIKVPELPESVSEATVGEWHVAAGDSVDRDQNVVDLETDKVMLEVPATAAGTIKEIRVEAGQTVHAGDVLAIVEEGEGGAAGGADDTSSDDASPTASDEDTDDGEDKDDGDHPIPSPAARKLMDEHGLAAGDVKGSGKDGRITKGDVLSAVEDKPEAPAPAKSKPQAEPAADTDKAPASADKADQAAIKAGAGERLEQRVPMTRIRARIAERLLEATQSTAMLTTFNEVDMQAVTDVRDRYKEKFEKDHDVRLGFMSFFVKAAVEALKRFPVVNASIDAEDIVYHGYYDVGIAVSSPRGLLVPILRDADQLSYAEIESSIRSLGKRAQESKITMDELSGGTFTITNGGVFGSMLSTPILNPPQSAILGMHAVNDRPMVVDGEIRVRPMMYLALSYDHRIIDGRDAVLFLRTIKELIEDPARLLLQI</sequence>
<evidence type="ECO:0000256" key="5">
    <source>
        <dbReference type="ARBA" id="ARBA00019511"/>
    </source>
</evidence>
<organism evidence="15 16">
    <name type="scientific">Spectribacter hydrogenoxidans</name>
    <dbReference type="NCBI Taxonomy" id="3075608"/>
    <lineage>
        <taxon>Bacteria</taxon>
        <taxon>Pseudomonadati</taxon>
        <taxon>Pseudomonadota</taxon>
        <taxon>Gammaproteobacteria</taxon>
        <taxon>Salinisphaerales</taxon>
        <taxon>Salinisphaeraceae</taxon>
        <taxon>Spectribacter</taxon>
    </lineage>
</organism>
<dbReference type="InterPro" id="IPR050537">
    <property type="entry name" value="2-oxoacid_dehydrogenase"/>
</dbReference>
<evidence type="ECO:0000313" key="15">
    <source>
        <dbReference type="EMBL" id="MDT0635649.1"/>
    </source>
</evidence>
<evidence type="ECO:0000256" key="6">
    <source>
        <dbReference type="ARBA" id="ARBA00022532"/>
    </source>
</evidence>
<dbReference type="EC" id="2.3.1.61" evidence="4 11"/>
<keyword evidence="16" id="KW-1185">Reference proteome</keyword>
<reference evidence="15 16" key="1">
    <citation type="submission" date="2023-09" db="EMBL/GenBank/DDBJ databases">
        <authorList>
            <person name="Rey-Velasco X."/>
        </authorList>
    </citation>
    <scope>NUCLEOTIDE SEQUENCE [LARGE SCALE GENOMIC DNA]</scope>
    <source>
        <strain evidence="15 16">W335</strain>
    </source>
</reference>
<accession>A0ABU3C267</accession>
<dbReference type="RefSeq" id="WP_311653550.1">
    <property type="nucleotide sequence ID" value="NZ_JAVRIB010000012.1"/>
</dbReference>
<dbReference type="SUPFAM" id="SSF47005">
    <property type="entry name" value="Peripheral subunit-binding domain of 2-oxo acid dehydrogenase complex"/>
    <property type="match status" value="1"/>
</dbReference>
<keyword evidence="7 11" id="KW-0808">Transferase</keyword>
<dbReference type="PANTHER" id="PTHR43416:SF5">
    <property type="entry name" value="DIHYDROLIPOYLLYSINE-RESIDUE SUCCINYLTRANSFERASE COMPONENT OF 2-OXOGLUTARATE DEHYDROGENASE COMPLEX, MITOCHONDRIAL"/>
    <property type="match status" value="1"/>
</dbReference>
<dbReference type="Gene3D" id="4.10.320.10">
    <property type="entry name" value="E3-binding domain"/>
    <property type="match status" value="1"/>
</dbReference>
<feature type="domain" description="Peripheral subunit-binding (PSBD)" evidence="14">
    <location>
        <begin position="117"/>
        <end position="154"/>
    </location>
</feature>
<comment type="pathway">
    <text evidence="2 11">Amino-acid degradation; L-lysine degradation via saccharopine pathway; glutaryl-CoA from L-lysine: step 6/6.</text>
</comment>
<comment type="similarity">
    <text evidence="3 11">Belongs to the 2-oxoacid dehydrogenase family.</text>
</comment>
<evidence type="ECO:0000256" key="4">
    <source>
        <dbReference type="ARBA" id="ARBA00012945"/>
    </source>
</evidence>
<dbReference type="NCBIfam" id="TIGR01347">
    <property type="entry name" value="sucB"/>
    <property type="match status" value="1"/>
</dbReference>
<keyword evidence="9 11" id="KW-0012">Acyltransferase</keyword>
<evidence type="ECO:0000256" key="12">
    <source>
        <dbReference type="SAM" id="MobiDB-lite"/>
    </source>
</evidence>
<comment type="cofactor">
    <cofactor evidence="11">
        <name>(R)-lipoate</name>
        <dbReference type="ChEBI" id="CHEBI:83088"/>
    </cofactor>
    <text evidence="11">Binds 1 lipoyl cofactor covalently.</text>
</comment>
<evidence type="ECO:0000256" key="1">
    <source>
        <dbReference type="ARBA" id="ARBA00004052"/>
    </source>
</evidence>
<comment type="caution">
    <text evidence="15">The sequence shown here is derived from an EMBL/GenBank/DDBJ whole genome shotgun (WGS) entry which is preliminary data.</text>
</comment>
<evidence type="ECO:0000256" key="11">
    <source>
        <dbReference type="RuleBase" id="RU361138"/>
    </source>
</evidence>
<dbReference type="PANTHER" id="PTHR43416">
    <property type="entry name" value="DIHYDROLIPOYLLYSINE-RESIDUE SUCCINYLTRANSFERASE COMPONENT OF 2-OXOGLUTARATE DEHYDROGENASE COMPLEX, MITOCHONDRIAL-RELATED"/>
    <property type="match status" value="1"/>
</dbReference>
<feature type="compositionally biased region" description="Low complexity" evidence="12">
    <location>
        <begin position="86"/>
        <end position="99"/>
    </location>
</feature>
<dbReference type="InterPro" id="IPR001078">
    <property type="entry name" value="2-oxoacid_DH_actylTfrase"/>
</dbReference>
<evidence type="ECO:0000256" key="9">
    <source>
        <dbReference type="ARBA" id="ARBA00023315"/>
    </source>
</evidence>
<evidence type="ECO:0000313" key="16">
    <source>
        <dbReference type="Proteomes" id="UP001251857"/>
    </source>
</evidence>
<dbReference type="Pfam" id="PF00198">
    <property type="entry name" value="2-oxoacid_dh"/>
    <property type="match status" value="1"/>
</dbReference>
<keyword evidence="6 11" id="KW-0816">Tricarboxylic acid cycle</keyword>
<feature type="compositionally biased region" description="Acidic residues" evidence="12">
    <location>
        <begin position="100"/>
        <end position="111"/>
    </location>
</feature>
<evidence type="ECO:0000256" key="8">
    <source>
        <dbReference type="ARBA" id="ARBA00022823"/>
    </source>
</evidence>
<dbReference type="PROSITE" id="PS51826">
    <property type="entry name" value="PSBD"/>
    <property type="match status" value="1"/>
</dbReference>
<dbReference type="Pfam" id="PF02817">
    <property type="entry name" value="E3_binding"/>
    <property type="match status" value="1"/>
</dbReference>
<evidence type="ECO:0000256" key="10">
    <source>
        <dbReference type="ARBA" id="ARBA00052761"/>
    </source>
</evidence>
<feature type="compositionally biased region" description="Low complexity" evidence="12">
    <location>
        <begin position="162"/>
        <end position="194"/>
    </location>
</feature>
<dbReference type="NCBIfam" id="NF004309">
    <property type="entry name" value="PRK05704.1"/>
    <property type="match status" value="1"/>
</dbReference>
<dbReference type="Gene3D" id="2.40.50.100">
    <property type="match status" value="1"/>
</dbReference>
<dbReference type="InterPro" id="IPR023213">
    <property type="entry name" value="CAT-like_dom_sf"/>
</dbReference>
<dbReference type="InterPro" id="IPR000089">
    <property type="entry name" value="Biotin_lipoyl"/>
</dbReference>
<comment type="function">
    <text evidence="1 11">E2 component of the 2-oxoglutarate dehydrogenase (OGDH) complex which catalyzes the second step in the conversion of 2-oxoglutarate to succinyl-CoA and CO(2).</text>
</comment>
<keyword evidence="8 11" id="KW-0450">Lipoyl</keyword>